<dbReference type="InterPro" id="IPR002539">
    <property type="entry name" value="MaoC-like_dom"/>
</dbReference>
<dbReference type="SUPFAM" id="SSF54637">
    <property type="entry name" value="Thioesterase/thiol ester dehydrase-isomerase"/>
    <property type="match status" value="1"/>
</dbReference>
<dbReference type="RefSeq" id="WP_019963147.1">
    <property type="nucleotide sequence ID" value="NZ_CYHE01000003.1"/>
</dbReference>
<organism evidence="3 4">
    <name type="scientific">Pannonibacter indicus</name>
    <dbReference type="NCBI Taxonomy" id="466044"/>
    <lineage>
        <taxon>Bacteria</taxon>
        <taxon>Pseudomonadati</taxon>
        <taxon>Pseudomonadota</taxon>
        <taxon>Alphaproteobacteria</taxon>
        <taxon>Hyphomicrobiales</taxon>
        <taxon>Stappiaceae</taxon>
        <taxon>Pannonibacter</taxon>
    </lineage>
</organism>
<dbReference type="EMBL" id="CYHE01000003">
    <property type="protein sequence ID" value="CUA94767.1"/>
    <property type="molecule type" value="Genomic_DNA"/>
</dbReference>
<protein>
    <submittedName>
        <fullName evidence="3">Acyl dehydratase</fullName>
    </submittedName>
</protein>
<sequence>MLELRQLCYEDLSEGMSETLTKHVSASDIVGFAEVSGDRNPIHLSEHFAARTPFRTRIAHGLYTASLISALLGTRLPGPGAIYLSQTLNFKAPVRIGDDVTVEVKVAELLPKGNRARLSCICRVGETVVLEGEAMVKVPARGTERDFPGHQS</sequence>
<dbReference type="PANTHER" id="PTHR43437:SF3">
    <property type="entry name" value="HYDROXYACYL-THIOESTER DEHYDRATASE TYPE 2, MITOCHONDRIAL"/>
    <property type="match status" value="1"/>
</dbReference>
<dbReference type="InterPro" id="IPR029069">
    <property type="entry name" value="HotDog_dom_sf"/>
</dbReference>
<gene>
    <name evidence="3" type="ORF">Ga0061067_103301</name>
</gene>
<reference evidence="4" key="1">
    <citation type="submission" date="2015-08" db="EMBL/GenBank/DDBJ databases">
        <authorList>
            <person name="Varghese N."/>
        </authorList>
    </citation>
    <scope>NUCLEOTIDE SEQUENCE [LARGE SCALE GENOMIC DNA]</scope>
    <source>
        <strain evidence="4">DSM 23407</strain>
    </source>
</reference>
<dbReference type="PANTHER" id="PTHR43437">
    <property type="entry name" value="HYDROXYACYL-THIOESTER DEHYDRATASE TYPE 2, MITOCHONDRIAL-RELATED"/>
    <property type="match status" value="1"/>
</dbReference>
<dbReference type="InterPro" id="IPR050965">
    <property type="entry name" value="UPF0336/Enoyl-CoA_hydratase"/>
</dbReference>
<accession>A0A0K6HUQ1</accession>
<evidence type="ECO:0000256" key="1">
    <source>
        <dbReference type="ARBA" id="ARBA00023239"/>
    </source>
</evidence>
<dbReference type="GO" id="GO:0006633">
    <property type="term" value="P:fatty acid biosynthetic process"/>
    <property type="evidence" value="ECO:0007669"/>
    <property type="project" value="TreeGrafter"/>
</dbReference>
<evidence type="ECO:0000313" key="3">
    <source>
        <dbReference type="EMBL" id="CUA94767.1"/>
    </source>
</evidence>
<dbReference type="AlphaFoldDB" id="A0A0K6HUQ1"/>
<dbReference type="OrthoDB" id="9800237at2"/>
<keyword evidence="1" id="KW-0456">Lyase</keyword>
<keyword evidence="4" id="KW-1185">Reference proteome</keyword>
<evidence type="ECO:0000313" key="4">
    <source>
        <dbReference type="Proteomes" id="UP000183900"/>
    </source>
</evidence>
<dbReference type="CDD" id="cd03449">
    <property type="entry name" value="R_hydratase"/>
    <property type="match status" value="1"/>
</dbReference>
<dbReference type="FunFam" id="3.10.129.10:FF:000042">
    <property type="entry name" value="MaoC domain protein dehydratase"/>
    <property type="match status" value="1"/>
</dbReference>
<feature type="domain" description="MaoC-like" evidence="2">
    <location>
        <begin position="20"/>
        <end position="108"/>
    </location>
</feature>
<name>A0A0K6HUQ1_9HYPH</name>
<dbReference type="Proteomes" id="UP000183900">
    <property type="component" value="Unassembled WGS sequence"/>
</dbReference>
<proteinExistence type="predicted"/>
<dbReference type="Pfam" id="PF01575">
    <property type="entry name" value="MaoC_dehydratas"/>
    <property type="match status" value="1"/>
</dbReference>
<dbReference type="GO" id="GO:0019171">
    <property type="term" value="F:(3R)-hydroxyacyl-[acyl-carrier-protein] dehydratase activity"/>
    <property type="evidence" value="ECO:0007669"/>
    <property type="project" value="TreeGrafter"/>
</dbReference>
<dbReference type="Gene3D" id="3.10.129.10">
    <property type="entry name" value="Hotdog Thioesterase"/>
    <property type="match status" value="1"/>
</dbReference>
<evidence type="ECO:0000259" key="2">
    <source>
        <dbReference type="Pfam" id="PF01575"/>
    </source>
</evidence>